<dbReference type="SUPFAM" id="SSF56112">
    <property type="entry name" value="Protein kinase-like (PK-like)"/>
    <property type="match status" value="1"/>
</dbReference>
<protein>
    <submittedName>
        <fullName evidence="2">Phosphotransferase family protein</fullName>
    </submittedName>
</protein>
<dbReference type="Pfam" id="PF01636">
    <property type="entry name" value="APH"/>
    <property type="match status" value="1"/>
</dbReference>
<organism evidence="2 3">
    <name type="scientific">Pseudonocardia benzenivorans</name>
    <dbReference type="NCBI Taxonomy" id="228005"/>
    <lineage>
        <taxon>Bacteria</taxon>
        <taxon>Bacillati</taxon>
        <taxon>Actinomycetota</taxon>
        <taxon>Actinomycetes</taxon>
        <taxon>Pseudonocardiales</taxon>
        <taxon>Pseudonocardiaceae</taxon>
        <taxon>Pseudonocardia</taxon>
    </lineage>
</organism>
<dbReference type="Gene3D" id="3.30.200.20">
    <property type="entry name" value="Phosphorylase Kinase, domain 1"/>
    <property type="match status" value="1"/>
</dbReference>
<keyword evidence="3" id="KW-1185">Reference proteome</keyword>
<evidence type="ECO:0000259" key="1">
    <source>
        <dbReference type="Pfam" id="PF01636"/>
    </source>
</evidence>
<dbReference type="PANTHER" id="PTHR47829:SF1">
    <property type="entry name" value="HAD FAMILY PHOSPHATASE"/>
    <property type="match status" value="1"/>
</dbReference>
<dbReference type="InterPro" id="IPR011009">
    <property type="entry name" value="Kinase-like_dom_sf"/>
</dbReference>
<proteinExistence type="predicted"/>
<dbReference type="EMBL" id="JBHTMB010000270">
    <property type="protein sequence ID" value="MFD1237133.1"/>
    <property type="molecule type" value="Genomic_DNA"/>
</dbReference>
<dbReference type="Gene3D" id="3.90.1200.10">
    <property type="match status" value="1"/>
</dbReference>
<dbReference type="CDD" id="cd05154">
    <property type="entry name" value="ACAD10_11_N-like"/>
    <property type="match status" value="1"/>
</dbReference>
<comment type="caution">
    <text evidence="2">The sequence shown here is derived from an EMBL/GenBank/DDBJ whole genome shotgun (WGS) entry which is preliminary data.</text>
</comment>
<sequence>MSRSTEIATDDPVPTGPLARWLHAEVPEVSAGSGALQATRIAGGHSNLTYRIVDDAGVAWALRRPPMGGVLATAHDMSREWRFISALHPTPVPVARPVAYCADPDVIGAEFYVMAFVEGTVLGDDAAGAAYPQESRHAAGLATVDVLADLHSVDPDEAGLGDLHRPGSYLQRQLKRWHKQAHASAVEDLTGIDAVHDMLVAAAPEATATRIAHGDFRAGNLMYSPRGEVRAVLDWELATLGDPLADLGWLLMSWTRPGDAVPAGTNSPSAQPGFPDRAELVDRYVERTGTPLGDDVVAYYVAFARWRSACIGAGVYSRYVAGHMGPGAEQGAATATRLEVLQAQVDEARRMLGG</sequence>
<dbReference type="InterPro" id="IPR002575">
    <property type="entry name" value="Aminoglycoside_PTrfase"/>
</dbReference>
<accession>A0ABW3VR46</accession>
<reference evidence="3" key="1">
    <citation type="journal article" date="2019" name="Int. J. Syst. Evol. Microbiol.">
        <title>The Global Catalogue of Microorganisms (GCM) 10K type strain sequencing project: providing services to taxonomists for standard genome sequencing and annotation.</title>
        <authorList>
            <consortium name="The Broad Institute Genomics Platform"/>
            <consortium name="The Broad Institute Genome Sequencing Center for Infectious Disease"/>
            <person name="Wu L."/>
            <person name="Ma J."/>
        </authorList>
    </citation>
    <scope>NUCLEOTIDE SEQUENCE [LARGE SCALE GENOMIC DNA]</scope>
    <source>
        <strain evidence="3">CCUG 49018</strain>
    </source>
</reference>
<gene>
    <name evidence="2" type="ORF">ACFQ34_27925</name>
</gene>
<dbReference type="Proteomes" id="UP001597182">
    <property type="component" value="Unassembled WGS sequence"/>
</dbReference>
<evidence type="ECO:0000313" key="2">
    <source>
        <dbReference type="EMBL" id="MFD1237133.1"/>
    </source>
</evidence>
<dbReference type="RefSeq" id="WP_103382208.1">
    <property type="nucleotide sequence ID" value="NZ_BAABKS010000031.1"/>
</dbReference>
<dbReference type="InterPro" id="IPR052898">
    <property type="entry name" value="ACAD10-like"/>
</dbReference>
<name>A0ABW3VR46_9PSEU</name>
<feature type="domain" description="Aminoglycoside phosphotransferase" evidence="1">
    <location>
        <begin position="38"/>
        <end position="265"/>
    </location>
</feature>
<dbReference type="InterPro" id="IPR041726">
    <property type="entry name" value="ACAD10_11_N"/>
</dbReference>
<evidence type="ECO:0000313" key="3">
    <source>
        <dbReference type="Proteomes" id="UP001597182"/>
    </source>
</evidence>
<dbReference type="PANTHER" id="PTHR47829">
    <property type="entry name" value="HYDROLASE, PUTATIVE (AFU_ORTHOLOGUE AFUA_1G12880)-RELATED"/>
    <property type="match status" value="1"/>
</dbReference>